<dbReference type="GO" id="GO:0001503">
    <property type="term" value="P:ossification"/>
    <property type="evidence" value="ECO:0007669"/>
    <property type="project" value="TreeGrafter"/>
</dbReference>
<dbReference type="GeneTree" id="ENSGT00940000156598"/>
<dbReference type="InterPro" id="IPR000040">
    <property type="entry name" value="AML1_Runt"/>
</dbReference>
<dbReference type="Gene3D" id="2.60.40.720">
    <property type="match status" value="1"/>
</dbReference>
<keyword evidence="3" id="KW-0804">Transcription</keyword>
<feature type="domain" description="Runt" evidence="5">
    <location>
        <begin position="1"/>
        <end position="58"/>
    </location>
</feature>
<dbReference type="PANTHER" id="PTHR11950:SF40">
    <property type="entry name" value="RUNT-RELATED TRANSCRIPTION FACTOR 1"/>
    <property type="match status" value="1"/>
</dbReference>
<name>A0A3Q2YQW9_HIPCM</name>
<dbReference type="InterPro" id="IPR008967">
    <property type="entry name" value="p53-like_TF_DNA-bd_sf"/>
</dbReference>
<dbReference type="Ensembl" id="ENSHCOT00000023868.1">
    <property type="protein sequence ID" value="ENSHCOP00000015842.1"/>
    <property type="gene ID" value="ENSHCOG00000019524.1"/>
</dbReference>
<dbReference type="GO" id="GO:0030182">
    <property type="term" value="P:neuron differentiation"/>
    <property type="evidence" value="ECO:0007669"/>
    <property type="project" value="TreeGrafter"/>
</dbReference>
<dbReference type="PRINTS" id="PR00967">
    <property type="entry name" value="ONCOGENEAML1"/>
</dbReference>
<keyword evidence="4" id="KW-0539">Nucleus</keyword>
<keyword evidence="2" id="KW-0805">Transcription regulation</keyword>
<proteinExistence type="predicted"/>
<evidence type="ECO:0000256" key="4">
    <source>
        <dbReference type="ARBA" id="ARBA00023242"/>
    </source>
</evidence>
<reference evidence="6" key="1">
    <citation type="submission" date="2025-08" db="UniProtKB">
        <authorList>
            <consortium name="Ensembl"/>
        </authorList>
    </citation>
    <scope>IDENTIFICATION</scope>
</reference>
<dbReference type="GO" id="GO:0000978">
    <property type="term" value="F:RNA polymerase II cis-regulatory region sequence-specific DNA binding"/>
    <property type="evidence" value="ECO:0007669"/>
    <property type="project" value="TreeGrafter"/>
</dbReference>
<dbReference type="InterPro" id="IPR013524">
    <property type="entry name" value="Runt_dom"/>
</dbReference>
<dbReference type="PANTHER" id="PTHR11950">
    <property type="entry name" value="RUNT RELATED"/>
    <property type="match status" value="1"/>
</dbReference>
<keyword evidence="7" id="KW-1185">Reference proteome</keyword>
<evidence type="ECO:0000256" key="1">
    <source>
        <dbReference type="ARBA" id="ARBA00004123"/>
    </source>
</evidence>
<evidence type="ECO:0000313" key="7">
    <source>
        <dbReference type="Proteomes" id="UP000264820"/>
    </source>
</evidence>
<evidence type="ECO:0000256" key="2">
    <source>
        <dbReference type="ARBA" id="ARBA00023015"/>
    </source>
</evidence>
<dbReference type="GO" id="GO:0000981">
    <property type="term" value="F:DNA-binding transcription factor activity, RNA polymerase II-specific"/>
    <property type="evidence" value="ECO:0007669"/>
    <property type="project" value="TreeGrafter"/>
</dbReference>
<dbReference type="AlphaFoldDB" id="A0A3Q2YQW9"/>
<dbReference type="GO" id="GO:0005634">
    <property type="term" value="C:nucleus"/>
    <property type="evidence" value="ECO:0007669"/>
    <property type="project" value="UniProtKB-SubCell"/>
</dbReference>
<dbReference type="Pfam" id="PF00853">
    <property type="entry name" value="Runt"/>
    <property type="match status" value="1"/>
</dbReference>
<dbReference type="GO" id="GO:0005524">
    <property type="term" value="F:ATP binding"/>
    <property type="evidence" value="ECO:0007669"/>
    <property type="project" value="InterPro"/>
</dbReference>
<dbReference type="STRING" id="109280.ENSHCOP00000015842"/>
<dbReference type="GO" id="GO:0030097">
    <property type="term" value="P:hemopoiesis"/>
    <property type="evidence" value="ECO:0007669"/>
    <property type="project" value="TreeGrafter"/>
</dbReference>
<comment type="subcellular location">
    <subcellularLocation>
        <location evidence="1">Nucleus</location>
    </subcellularLocation>
</comment>
<dbReference type="GO" id="GO:0045595">
    <property type="term" value="P:regulation of cell differentiation"/>
    <property type="evidence" value="ECO:0007669"/>
    <property type="project" value="TreeGrafter"/>
</dbReference>
<organism evidence="6 7">
    <name type="scientific">Hippocampus comes</name>
    <name type="common">Tiger tail seahorse</name>
    <dbReference type="NCBI Taxonomy" id="109280"/>
    <lineage>
        <taxon>Eukaryota</taxon>
        <taxon>Metazoa</taxon>
        <taxon>Chordata</taxon>
        <taxon>Craniata</taxon>
        <taxon>Vertebrata</taxon>
        <taxon>Euteleostomi</taxon>
        <taxon>Actinopterygii</taxon>
        <taxon>Neopterygii</taxon>
        <taxon>Teleostei</taxon>
        <taxon>Neoteleostei</taxon>
        <taxon>Acanthomorphata</taxon>
        <taxon>Syngnathiaria</taxon>
        <taxon>Syngnathiformes</taxon>
        <taxon>Syngnathoidei</taxon>
        <taxon>Syngnathidae</taxon>
        <taxon>Hippocampus</taxon>
    </lineage>
</organism>
<reference evidence="6" key="2">
    <citation type="submission" date="2025-09" db="UniProtKB">
        <authorList>
            <consortium name="Ensembl"/>
        </authorList>
    </citation>
    <scope>IDENTIFICATION</scope>
</reference>
<dbReference type="SUPFAM" id="SSF49417">
    <property type="entry name" value="p53-like transcription factors"/>
    <property type="match status" value="1"/>
</dbReference>
<dbReference type="InterPro" id="IPR012346">
    <property type="entry name" value="p53/RUNT-type_TF_DNA-bd_sf"/>
</dbReference>
<accession>A0A3Q2YQW9</accession>
<dbReference type="GO" id="GO:0002062">
    <property type="term" value="P:chondrocyte differentiation"/>
    <property type="evidence" value="ECO:0007669"/>
    <property type="project" value="TreeGrafter"/>
</dbReference>
<evidence type="ECO:0000256" key="3">
    <source>
        <dbReference type="ARBA" id="ARBA00023163"/>
    </source>
</evidence>
<sequence>MSVFFHFVSYHRLLSFPPPLFTGKSFTLTITVFTNPSQVATYQRAIKITVDGPREPRRESNDCDSS</sequence>
<dbReference type="PROSITE" id="PS51062">
    <property type="entry name" value="RUNT"/>
    <property type="match status" value="1"/>
</dbReference>
<evidence type="ECO:0000313" key="6">
    <source>
        <dbReference type="Ensembl" id="ENSHCOP00000015842.1"/>
    </source>
</evidence>
<protein>
    <recommendedName>
        <fullName evidence="5">Runt domain-containing protein</fullName>
    </recommendedName>
</protein>
<evidence type="ECO:0000259" key="5">
    <source>
        <dbReference type="PROSITE" id="PS51062"/>
    </source>
</evidence>
<dbReference type="Proteomes" id="UP000264820">
    <property type="component" value="Unplaced"/>
</dbReference>